<evidence type="ECO:0000313" key="4">
    <source>
        <dbReference type="Proteomes" id="UP000054408"/>
    </source>
</evidence>
<protein>
    <submittedName>
        <fullName evidence="3">Uncharacterized protein</fullName>
    </submittedName>
</protein>
<feature type="compositionally biased region" description="Low complexity" evidence="1">
    <location>
        <begin position="7"/>
        <end position="33"/>
    </location>
</feature>
<keyword evidence="2" id="KW-1133">Transmembrane helix</keyword>
<keyword evidence="2" id="KW-0812">Transmembrane</keyword>
<reference evidence="3 4" key="1">
    <citation type="submission" date="2010-05" db="EMBL/GenBank/DDBJ databases">
        <title>The Genome Sequence of Thecamonas trahens ATCC 50062.</title>
        <authorList>
            <consortium name="The Broad Institute Genome Sequencing Platform"/>
            <person name="Russ C."/>
            <person name="Cuomo C."/>
            <person name="Shea T."/>
            <person name="Young S.K."/>
            <person name="Zeng Q."/>
            <person name="Koehrsen M."/>
            <person name="Haas B."/>
            <person name="Borodovsky M."/>
            <person name="Guigo R."/>
            <person name="Alvarado L."/>
            <person name="Berlin A."/>
            <person name="Bochicchio J."/>
            <person name="Borenstein D."/>
            <person name="Chapman S."/>
            <person name="Chen Z."/>
            <person name="Freedman E."/>
            <person name="Gellesch M."/>
            <person name="Goldberg J."/>
            <person name="Griggs A."/>
            <person name="Gujja S."/>
            <person name="Heilman E."/>
            <person name="Heiman D."/>
            <person name="Hepburn T."/>
            <person name="Howarth C."/>
            <person name="Jen D."/>
            <person name="Larson L."/>
            <person name="Mehta T."/>
            <person name="Park D."/>
            <person name="Pearson M."/>
            <person name="Roberts A."/>
            <person name="Saif S."/>
            <person name="Shenoy N."/>
            <person name="Sisk P."/>
            <person name="Stolte C."/>
            <person name="Sykes S."/>
            <person name="Thomson T."/>
            <person name="Walk T."/>
            <person name="White J."/>
            <person name="Yandava C."/>
            <person name="Burger G."/>
            <person name="Gray M.W."/>
            <person name="Holland P.W.H."/>
            <person name="King N."/>
            <person name="Lang F.B.F."/>
            <person name="Roger A.J."/>
            <person name="Ruiz-Trillo I."/>
            <person name="Lander E."/>
            <person name="Nusbaum C."/>
        </authorList>
    </citation>
    <scope>NUCLEOTIDE SEQUENCE [LARGE SCALE GENOMIC DNA]</scope>
    <source>
        <strain evidence="3 4">ATCC 50062</strain>
    </source>
</reference>
<keyword evidence="4" id="KW-1185">Reference proteome</keyword>
<feature type="transmembrane region" description="Helical" evidence="2">
    <location>
        <begin position="342"/>
        <end position="364"/>
    </location>
</feature>
<dbReference type="RefSeq" id="XP_013760092.1">
    <property type="nucleotide sequence ID" value="XM_013904638.1"/>
</dbReference>
<feature type="region of interest" description="Disordered" evidence="1">
    <location>
        <begin position="1"/>
        <end position="64"/>
    </location>
</feature>
<dbReference type="Proteomes" id="UP000054408">
    <property type="component" value="Unassembled WGS sequence"/>
</dbReference>
<sequence length="388" mass="42163">MQAGKRSTPAASASASGPTSESTAHAESTSTDEAANEVAMVATATSGQRTRMGTGGKRGSKVEPAMRVHERRQIMAEGLTEEQRVAREFRWLNRGIILVLTIAFTIYVMYTVNEYRQDKEQPGTTVSVDQASSLAYPTFTFCNINDYDFAVLVAFLGQGNDVPQPIEQTVHFEEAIFRATGMYCYTTNSAPRDDFPPPPPGSASPPFVASAASTDYALEIVFLLNTSLASNNILFYGIGVMPYLFGTKPTENDVDRMTNFGSPGLSTVMTIKREIFESINNAQSVSYSISQSTIALAQDSPQLASIPPGFSVVHILLQYDSLNTVVTKETYAYPMTSLLGELAGMAGTILGLDCLSGILLVQLCGFKMIQRRRNATQQKLNELDFAEP</sequence>
<evidence type="ECO:0000313" key="3">
    <source>
        <dbReference type="EMBL" id="KNC46817.1"/>
    </source>
</evidence>
<evidence type="ECO:0000256" key="1">
    <source>
        <dbReference type="SAM" id="MobiDB-lite"/>
    </source>
</evidence>
<organism evidence="3 4">
    <name type="scientific">Thecamonas trahens ATCC 50062</name>
    <dbReference type="NCBI Taxonomy" id="461836"/>
    <lineage>
        <taxon>Eukaryota</taxon>
        <taxon>Apusozoa</taxon>
        <taxon>Apusomonadida</taxon>
        <taxon>Apusomonadidae</taxon>
        <taxon>Thecamonas</taxon>
    </lineage>
</organism>
<feature type="transmembrane region" description="Helical" evidence="2">
    <location>
        <begin position="91"/>
        <end position="110"/>
    </location>
</feature>
<dbReference type="AlphaFoldDB" id="A0A0L0D3A1"/>
<name>A0A0L0D3A1_THETB</name>
<dbReference type="GeneID" id="25562862"/>
<dbReference type="EMBL" id="GL349444">
    <property type="protein sequence ID" value="KNC46817.1"/>
    <property type="molecule type" value="Genomic_DNA"/>
</dbReference>
<accession>A0A0L0D3A1</accession>
<proteinExistence type="predicted"/>
<gene>
    <name evidence="3" type="ORF">AMSG_03248</name>
</gene>
<keyword evidence="2" id="KW-0472">Membrane</keyword>
<evidence type="ECO:0000256" key="2">
    <source>
        <dbReference type="SAM" id="Phobius"/>
    </source>
</evidence>